<proteinExistence type="predicted"/>
<reference evidence="2 3" key="1">
    <citation type="submission" date="2019-01" db="EMBL/GenBank/DDBJ databases">
        <title>Egibacter rhizosphaerae EGI 80759T.</title>
        <authorList>
            <person name="Chen D.-D."/>
            <person name="Tian Y."/>
            <person name="Jiao J.-Y."/>
            <person name="Zhang X.-T."/>
            <person name="Zhang Y.-G."/>
            <person name="Zhang Y."/>
            <person name="Xiao M."/>
            <person name="Shu W.-S."/>
            <person name="Li W.-J."/>
        </authorList>
    </citation>
    <scope>NUCLEOTIDE SEQUENCE [LARGE SCALE GENOMIC DNA]</scope>
    <source>
        <strain evidence="2 3">EGI 80759</strain>
    </source>
</reference>
<keyword evidence="3" id="KW-1185">Reference proteome</keyword>
<feature type="compositionally biased region" description="Low complexity" evidence="1">
    <location>
        <begin position="15"/>
        <end position="26"/>
    </location>
</feature>
<dbReference type="InterPro" id="IPR018727">
    <property type="entry name" value="DUF2267"/>
</dbReference>
<dbReference type="OrthoDB" id="952780at2"/>
<dbReference type="KEGG" id="erz:ER308_09150"/>
<evidence type="ECO:0000313" key="2">
    <source>
        <dbReference type="EMBL" id="QBI19696.1"/>
    </source>
</evidence>
<evidence type="ECO:0000256" key="1">
    <source>
        <dbReference type="SAM" id="MobiDB-lite"/>
    </source>
</evidence>
<evidence type="ECO:0000313" key="3">
    <source>
        <dbReference type="Proteomes" id="UP000291469"/>
    </source>
</evidence>
<gene>
    <name evidence="2" type="ORF">ER308_09150</name>
</gene>
<protein>
    <submittedName>
        <fullName evidence="2">DUF2267 domain-containing protein</fullName>
    </submittedName>
</protein>
<dbReference type="Pfam" id="PF10025">
    <property type="entry name" value="DUF2267"/>
    <property type="match status" value="1"/>
</dbReference>
<dbReference type="InterPro" id="IPR038282">
    <property type="entry name" value="DUF2267_sf"/>
</dbReference>
<dbReference type="AlphaFoldDB" id="A0A411YER9"/>
<sequence>MCAASSRTGWGCTCSPPSRRTPSSPVRRPPRRTARGPHPAFRHPLTGDNRCRPTPDTTSRGSMQTEQFFDRVQNLLGFHDRIEVVNATRSTLRVLGQRLSGGEAEDLAGRLTAELGGYLRERAGGQPEPFGIEVFMQRVAGEQGLDVDEAVARERAEAVVQTLKETVGDDELEAAAAQLPDEYVKFFAEAGRN</sequence>
<dbReference type="EMBL" id="CP036402">
    <property type="protein sequence ID" value="QBI19696.1"/>
    <property type="molecule type" value="Genomic_DNA"/>
</dbReference>
<accession>A0A411YER9</accession>
<organism evidence="2 3">
    <name type="scientific">Egibacter rhizosphaerae</name>
    <dbReference type="NCBI Taxonomy" id="1670831"/>
    <lineage>
        <taxon>Bacteria</taxon>
        <taxon>Bacillati</taxon>
        <taxon>Actinomycetota</taxon>
        <taxon>Nitriliruptoria</taxon>
        <taxon>Egibacterales</taxon>
        <taxon>Egibacteraceae</taxon>
        <taxon>Egibacter</taxon>
    </lineage>
</organism>
<feature type="region of interest" description="Disordered" evidence="1">
    <location>
        <begin position="1"/>
        <end position="62"/>
    </location>
</feature>
<dbReference type="Gene3D" id="1.10.490.110">
    <property type="entry name" value="Uncharacterized conserved protein DUF2267"/>
    <property type="match status" value="1"/>
</dbReference>
<name>A0A411YER9_9ACTN</name>
<dbReference type="Proteomes" id="UP000291469">
    <property type="component" value="Chromosome"/>
</dbReference>